<evidence type="ECO:0000313" key="2">
    <source>
        <dbReference type="EMBL" id="KZN08401.1"/>
    </source>
</evidence>
<keyword evidence="1" id="KW-0812">Transmembrane</keyword>
<organism evidence="2">
    <name type="scientific">Daucus carota subsp. sativus</name>
    <name type="common">Carrot</name>
    <dbReference type="NCBI Taxonomy" id="79200"/>
    <lineage>
        <taxon>Eukaryota</taxon>
        <taxon>Viridiplantae</taxon>
        <taxon>Streptophyta</taxon>
        <taxon>Embryophyta</taxon>
        <taxon>Tracheophyta</taxon>
        <taxon>Spermatophyta</taxon>
        <taxon>Magnoliopsida</taxon>
        <taxon>eudicotyledons</taxon>
        <taxon>Gunneridae</taxon>
        <taxon>Pentapetalae</taxon>
        <taxon>asterids</taxon>
        <taxon>campanulids</taxon>
        <taxon>Apiales</taxon>
        <taxon>Apiaceae</taxon>
        <taxon>Apioideae</taxon>
        <taxon>Scandiceae</taxon>
        <taxon>Daucinae</taxon>
        <taxon>Daucus</taxon>
        <taxon>Daucus sect. Daucus</taxon>
    </lineage>
</organism>
<dbReference type="PANTHER" id="PTHR35107">
    <property type="entry name" value="EXPRESSED PROTEIN"/>
    <property type="match status" value="1"/>
</dbReference>
<dbReference type="EMBL" id="LNRQ01000001">
    <property type="protein sequence ID" value="KZN08401.1"/>
    <property type="molecule type" value="Genomic_DNA"/>
</dbReference>
<reference evidence="2" key="1">
    <citation type="journal article" date="2016" name="Nat. Genet.">
        <title>A high-quality carrot genome assembly provides new insights into carotenoid accumulation and asterid genome evolution.</title>
        <authorList>
            <person name="Iorizzo M."/>
            <person name="Ellison S."/>
            <person name="Senalik D."/>
            <person name="Zeng P."/>
            <person name="Satapoomin P."/>
            <person name="Huang J."/>
            <person name="Bowman M."/>
            <person name="Iovene M."/>
            <person name="Sanseverino W."/>
            <person name="Cavagnaro P."/>
            <person name="Yildiz M."/>
            <person name="Macko-Podgorni A."/>
            <person name="Moranska E."/>
            <person name="Grzebelus E."/>
            <person name="Grzebelus D."/>
            <person name="Ashrafi H."/>
            <person name="Zheng Z."/>
            <person name="Cheng S."/>
            <person name="Spooner D."/>
            <person name="Van Deynze A."/>
            <person name="Simon P."/>
        </authorList>
    </citation>
    <scope>NUCLEOTIDE SEQUENCE [LARGE SCALE GENOMIC DNA]</scope>
    <source>
        <tissue evidence="2">Leaf</tissue>
    </source>
</reference>
<accession>A0A166G0C5</accession>
<dbReference type="Gramene" id="KZN08401">
    <property type="protein sequence ID" value="KZN08401"/>
    <property type="gene ID" value="DCAR_000947"/>
</dbReference>
<evidence type="ECO:0000256" key="1">
    <source>
        <dbReference type="SAM" id="Phobius"/>
    </source>
</evidence>
<keyword evidence="1" id="KW-1133">Transmembrane helix</keyword>
<gene>
    <name evidence="2" type="ORF">DCAR_000947</name>
</gene>
<sequence>MCSAEVFTTFSYITSLSQPITFSADDASLNRPFLISSPQKSTRNPVNFDSSVGNSIRDRTLDILSIVSTLFFGVGCSALTAAFIYLVWYICSPKTYNFGANESNEEDDGDVTAAETKLGYVAVAVDAPAPVKQVE</sequence>
<proteinExistence type="predicted"/>
<comment type="caution">
    <text evidence="2">The sequence shown here is derived from an EMBL/GenBank/DDBJ whole genome shotgun (WGS) entry which is preliminary data.</text>
</comment>
<dbReference type="AlphaFoldDB" id="A0A166G0C5"/>
<dbReference type="STRING" id="79200.A0A166G0C5"/>
<feature type="transmembrane region" description="Helical" evidence="1">
    <location>
        <begin position="63"/>
        <end position="88"/>
    </location>
</feature>
<keyword evidence="1" id="KW-0472">Membrane</keyword>
<protein>
    <submittedName>
        <fullName evidence="2">Uncharacterized protein</fullName>
    </submittedName>
</protein>
<name>A0A166G0C5_DAUCS</name>
<dbReference type="PANTHER" id="PTHR35107:SF2">
    <property type="entry name" value="EXPRESSED PROTEIN"/>
    <property type="match status" value="1"/>
</dbReference>